<dbReference type="OrthoDB" id="6149890at2759"/>
<dbReference type="PANTHER" id="PTHR22923:SF62">
    <property type="entry name" value="CVP18"/>
    <property type="match status" value="1"/>
</dbReference>
<dbReference type="Gene3D" id="2.60.120.40">
    <property type="match status" value="1"/>
</dbReference>
<evidence type="ECO:0000259" key="6">
    <source>
        <dbReference type="PROSITE" id="PS50871"/>
    </source>
</evidence>
<dbReference type="PROSITE" id="PS50871">
    <property type="entry name" value="C1Q"/>
    <property type="match status" value="1"/>
</dbReference>
<evidence type="ECO:0000256" key="4">
    <source>
        <dbReference type="SAM" id="Coils"/>
    </source>
</evidence>
<reference evidence="7 8" key="1">
    <citation type="journal article" date="2011" name="Science">
        <title>The ecoresponsive genome of Daphnia pulex.</title>
        <authorList>
            <person name="Colbourne J.K."/>
            <person name="Pfrender M.E."/>
            <person name="Gilbert D."/>
            <person name="Thomas W.K."/>
            <person name="Tucker A."/>
            <person name="Oakley T.H."/>
            <person name="Tokishita S."/>
            <person name="Aerts A."/>
            <person name="Arnold G.J."/>
            <person name="Basu M.K."/>
            <person name="Bauer D.J."/>
            <person name="Caceres C.E."/>
            <person name="Carmel L."/>
            <person name="Casola C."/>
            <person name="Choi J.H."/>
            <person name="Detter J.C."/>
            <person name="Dong Q."/>
            <person name="Dusheyko S."/>
            <person name="Eads B.D."/>
            <person name="Frohlich T."/>
            <person name="Geiler-Samerotte K.A."/>
            <person name="Gerlach D."/>
            <person name="Hatcher P."/>
            <person name="Jogdeo S."/>
            <person name="Krijgsveld J."/>
            <person name="Kriventseva E.V."/>
            <person name="Kultz D."/>
            <person name="Laforsch C."/>
            <person name="Lindquist E."/>
            <person name="Lopez J."/>
            <person name="Manak J.R."/>
            <person name="Muller J."/>
            <person name="Pangilinan J."/>
            <person name="Patwardhan R.P."/>
            <person name="Pitluck S."/>
            <person name="Pritham E.J."/>
            <person name="Rechtsteiner A."/>
            <person name="Rho M."/>
            <person name="Rogozin I.B."/>
            <person name="Sakarya O."/>
            <person name="Salamov A."/>
            <person name="Schaack S."/>
            <person name="Shapiro H."/>
            <person name="Shiga Y."/>
            <person name="Skalitzky C."/>
            <person name="Smith Z."/>
            <person name="Souvorov A."/>
            <person name="Sung W."/>
            <person name="Tang Z."/>
            <person name="Tsuchiya D."/>
            <person name="Tu H."/>
            <person name="Vos H."/>
            <person name="Wang M."/>
            <person name="Wolf Y.I."/>
            <person name="Yamagata H."/>
            <person name="Yamada T."/>
            <person name="Ye Y."/>
            <person name="Shaw J.R."/>
            <person name="Andrews J."/>
            <person name="Crease T.J."/>
            <person name="Tang H."/>
            <person name="Lucas S.M."/>
            <person name="Robertson H.M."/>
            <person name="Bork P."/>
            <person name="Koonin E.V."/>
            <person name="Zdobnov E.M."/>
            <person name="Grigoriev I.V."/>
            <person name="Lynch M."/>
            <person name="Boore J.L."/>
        </authorList>
    </citation>
    <scope>NUCLEOTIDE SEQUENCE [LARGE SCALE GENOMIC DNA]</scope>
</reference>
<dbReference type="SUPFAM" id="SSF49842">
    <property type="entry name" value="TNF-like"/>
    <property type="match status" value="1"/>
</dbReference>
<accession>E9GLL7</accession>
<dbReference type="SMART" id="SM00110">
    <property type="entry name" value="C1Q"/>
    <property type="match status" value="1"/>
</dbReference>
<dbReference type="InterPro" id="IPR050822">
    <property type="entry name" value="Cerebellin_Synaptic_Org"/>
</dbReference>
<evidence type="ECO:0000256" key="3">
    <source>
        <dbReference type="ARBA" id="ARBA00022729"/>
    </source>
</evidence>
<dbReference type="KEGG" id="dpx:DAPPUDRAFT_244710"/>
<dbReference type="Pfam" id="PF00386">
    <property type="entry name" value="C1q"/>
    <property type="match status" value="1"/>
</dbReference>
<sequence length="305" mass="34160">MDLKETSDRLSTNSERLEETKSEIKNLKKELTDTNKELNVVTTAMRHLAKEMKDISVGFENKHSALSSELQVTAANLTQDLHETNLKIDITTSVMLKFAESSQRSAAEANIALENSTEELQEKLAANKQELDEVKIKVGNLTTDLKDLQKWIGSNDIKSVPTYFYVTRITPFSTIRTPIPFDLAKVNMGNAMELASGKFRAPRSGIYFFSFTGHALFPQSVSEVELAVSLYLNGNRVGWAEVEETNTSDGQFSPLTLQSTINLKAGDQIWLQIVSISEETVLFNGRNHYTHFTGWMLEEDIVASL</sequence>
<evidence type="ECO:0000256" key="5">
    <source>
        <dbReference type="SAM" id="MobiDB-lite"/>
    </source>
</evidence>
<dbReference type="AlphaFoldDB" id="E9GLL7"/>
<dbReference type="GO" id="GO:0005615">
    <property type="term" value="C:extracellular space"/>
    <property type="evidence" value="ECO:0000318"/>
    <property type="project" value="GO_Central"/>
</dbReference>
<keyword evidence="3" id="KW-0732">Signal</keyword>
<evidence type="ECO:0000313" key="7">
    <source>
        <dbReference type="EMBL" id="EFX79533.1"/>
    </source>
</evidence>
<gene>
    <name evidence="7" type="ORF">DAPPUDRAFT_244710</name>
</gene>
<name>E9GLL7_DAPPU</name>
<keyword evidence="4" id="KW-0175">Coiled coil</keyword>
<feature type="domain" description="C1q" evidence="6">
    <location>
        <begin position="157"/>
        <end position="303"/>
    </location>
</feature>
<evidence type="ECO:0000256" key="2">
    <source>
        <dbReference type="ARBA" id="ARBA00022525"/>
    </source>
</evidence>
<dbReference type="EMBL" id="GL732551">
    <property type="protein sequence ID" value="EFX79533.1"/>
    <property type="molecule type" value="Genomic_DNA"/>
</dbReference>
<evidence type="ECO:0000313" key="8">
    <source>
        <dbReference type="Proteomes" id="UP000000305"/>
    </source>
</evidence>
<dbReference type="eggNOG" id="ENOG502QSK2">
    <property type="taxonomic scope" value="Eukaryota"/>
</dbReference>
<dbReference type="InParanoid" id="E9GLL7"/>
<organism evidence="7 8">
    <name type="scientific">Daphnia pulex</name>
    <name type="common">Water flea</name>
    <dbReference type="NCBI Taxonomy" id="6669"/>
    <lineage>
        <taxon>Eukaryota</taxon>
        <taxon>Metazoa</taxon>
        <taxon>Ecdysozoa</taxon>
        <taxon>Arthropoda</taxon>
        <taxon>Crustacea</taxon>
        <taxon>Branchiopoda</taxon>
        <taxon>Diplostraca</taxon>
        <taxon>Cladocera</taxon>
        <taxon>Anomopoda</taxon>
        <taxon>Daphniidae</taxon>
        <taxon>Daphnia</taxon>
    </lineage>
</organism>
<keyword evidence="8" id="KW-1185">Reference proteome</keyword>
<comment type="subcellular location">
    <subcellularLocation>
        <location evidence="1">Secreted</location>
    </subcellularLocation>
</comment>
<feature type="coiled-coil region" evidence="4">
    <location>
        <begin position="99"/>
        <end position="137"/>
    </location>
</feature>
<dbReference type="Gene3D" id="1.10.287.2610">
    <property type="match status" value="1"/>
</dbReference>
<dbReference type="InterPro" id="IPR008983">
    <property type="entry name" value="Tumour_necrosis_fac-like_dom"/>
</dbReference>
<dbReference type="PANTHER" id="PTHR22923">
    <property type="entry name" value="CEREBELLIN-RELATED"/>
    <property type="match status" value="1"/>
</dbReference>
<dbReference type="HOGENOM" id="CLU_068539_0_0_1"/>
<evidence type="ECO:0000256" key="1">
    <source>
        <dbReference type="ARBA" id="ARBA00004613"/>
    </source>
</evidence>
<dbReference type="Proteomes" id="UP000000305">
    <property type="component" value="Unassembled WGS sequence"/>
</dbReference>
<proteinExistence type="predicted"/>
<keyword evidence="2" id="KW-0964">Secreted</keyword>
<dbReference type="InterPro" id="IPR001073">
    <property type="entry name" value="C1q_dom"/>
</dbReference>
<feature type="region of interest" description="Disordered" evidence="5">
    <location>
        <begin position="1"/>
        <end position="21"/>
    </location>
</feature>
<protein>
    <submittedName>
        <fullName evidence="7">Adipocyte complement related protein-like protein of 30 kDa</fullName>
    </submittedName>
</protein>